<name>A0A553JLN9_SHEHA</name>
<dbReference type="OrthoDB" id="6401355at2"/>
<keyword evidence="1" id="KW-0472">Membrane</keyword>
<evidence type="ECO:0000313" key="3">
    <source>
        <dbReference type="EMBL" id="TRY13375.1"/>
    </source>
</evidence>
<reference evidence="4" key="1">
    <citation type="submission" date="2019-07" db="EMBL/GenBank/DDBJ databases">
        <title>Shewanella sp. YLB-08 draft genomic sequence.</title>
        <authorList>
            <person name="Yu L."/>
        </authorList>
    </citation>
    <scope>NUCLEOTIDE SEQUENCE [LARGE SCALE GENOMIC DNA]</scope>
    <source>
        <strain evidence="4">JCM 20706</strain>
    </source>
</reference>
<gene>
    <name evidence="3" type="ORF">FN961_16155</name>
</gene>
<evidence type="ECO:0000313" key="4">
    <source>
        <dbReference type="Proteomes" id="UP000318126"/>
    </source>
</evidence>
<dbReference type="Proteomes" id="UP000318126">
    <property type="component" value="Unassembled WGS sequence"/>
</dbReference>
<feature type="domain" description="DUF3592" evidence="2">
    <location>
        <begin position="47"/>
        <end position="136"/>
    </location>
</feature>
<organism evidence="3 4">
    <name type="scientific">Shewanella hanedai</name>
    <name type="common">Alteromonas hanedai</name>
    <dbReference type="NCBI Taxonomy" id="25"/>
    <lineage>
        <taxon>Bacteria</taxon>
        <taxon>Pseudomonadati</taxon>
        <taxon>Pseudomonadota</taxon>
        <taxon>Gammaproteobacteria</taxon>
        <taxon>Alteromonadales</taxon>
        <taxon>Shewanellaceae</taxon>
        <taxon>Shewanella</taxon>
    </lineage>
</organism>
<proteinExistence type="predicted"/>
<keyword evidence="1" id="KW-0812">Transmembrane</keyword>
<dbReference type="AlphaFoldDB" id="A0A553JLN9"/>
<feature type="transmembrane region" description="Helical" evidence="1">
    <location>
        <begin position="12"/>
        <end position="31"/>
    </location>
</feature>
<sequence length="164" mass="18385">MDLSEIIDKAPFFMLLVFVCLVLGFIYYLLVSIPKAVKAKYYPSVLGKITSSEVGTPTAGSGRESGDRIQTFALDITYKYVVNGKTYSSKKRRWHEVQSSFHRYHDSIARRYPLGKSVTVFYNPKNPKVAVLEPGLGLGALTGLLIFISSIAFLTFFICFTVYT</sequence>
<dbReference type="Pfam" id="PF12158">
    <property type="entry name" value="DUF3592"/>
    <property type="match status" value="1"/>
</dbReference>
<keyword evidence="4" id="KW-1185">Reference proteome</keyword>
<keyword evidence="1" id="KW-1133">Transmembrane helix</keyword>
<dbReference type="RefSeq" id="WP_144041213.1">
    <property type="nucleotide sequence ID" value="NZ_BMPL01000032.1"/>
</dbReference>
<comment type="caution">
    <text evidence="3">The sequence shown here is derived from an EMBL/GenBank/DDBJ whole genome shotgun (WGS) entry which is preliminary data.</text>
</comment>
<evidence type="ECO:0000256" key="1">
    <source>
        <dbReference type="SAM" id="Phobius"/>
    </source>
</evidence>
<accession>A0A553JLN9</accession>
<dbReference type="EMBL" id="VKGK01000020">
    <property type="protein sequence ID" value="TRY13375.1"/>
    <property type="molecule type" value="Genomic_DNA"/>
</dbReference>
<feature type="transmembrane region" description="Helical" evidence="1">
    <location>
        <begin position="135"/>
        <end position="163"/>
    </location>
</feature>
<dbReference type="InterPro" id="IPR021994">
    <property type="entry name" value="DUF3592"/>
</dbReference>
<protein>
    <submittedName>
        <fullName evidence="3">DUF3592 domain-containing protein</fullName>
    </submittedName>
</protein>
<evidence type="ECO:0000259" key="2">
    <source>
        <dbReference type="Pfam" id="PF12158"/>
    </source>
</evidence>